<evidence type="ECO:0000313" key="2">
    <source>
        <dbReference type="Proteomes" id="UP000321307"/>
    </source>
</evidence>
<organism evidence="1 2">
    <name type="scientific">Serratia ureilytica</name>
    <dbReference type="NCBI Taxonomy" id="300181"/>
    <lineage>
        <taxon>Bacteria</taxon>
        <taxon>Pseudomonadati</taxon>
        <taxon>Pseudomonadota</taxon>
        <taxon>Gammaproteobacteria</taxon>
        <taxon>Enterobacterales</taxon>
        <taxon>Yersiniaceae</taxon>
        <taxon>Serratia</taxon>
    </lineage>
</organism>
<comment type="caution">
    <text evidence="1">The sequence shown here is derived from an EMBL/GenBank/DDBJ whole genome shotgun (WGS) entry which is preliminary data.</text>
</comment>
<reference evidence="1 2" key="1">
    <citation type="submission" date="2019-07" db="EMBL/GenBank/DDBJ databases">
        <title>Serratia strains were isolated from fresh produce.</title>
        <authorList>
            <person name="Cho G.-S."/>
            <person name="Stein M."/>
            <person name="Lee W."/>
            <person name="Suh S.H."/>
            <person name="Franz C.M.A.P."/>
        </authorList>
    </citation>
    <scope>NUCLEOTIDE SEQUENCE [LARGE SCALE GENOMIC DNA]</scope>
    <source>
        <strain evidence="1 2">S17</strain>
    </source>
</reference>
<protein>
    <submittedName>
        <fullName evidence="1">DUF2752 domain-containing protein</fullName>
    </submittedName>
</protein>
<dbReference type="AlphaFoldDB" id="A0A9X9G1R9"/>
<name>A0A9X9G1R9_9GAMM</name>
<dbReference type="Proteomes" id="UP000321307">
    <property type="component" value="Unassembled WGS sequence"/>
</dbReference>
<proteinExistence type="predicted"/>
<accession>A0A9X9G1R9</accession>
<evidence type="ECO:0000313" key="1">
    <source>
        <dbReference type="EMBL" id="TXE28161.1"/>
    </source>
</evidence>
<gene>
    <name evidence="1" type="ORF">FOT63_16225</name>
</gene>
<dbReference type="EMBL" id="VOUP01000009">
    <property type="protein sequence ID" value="TXE28161.1"/>
    <property type="molecule type" value="Genomic_DNA"/>
</dbReference>
<sequence>MHLIGFHAACKYPCFRCGVLRASIALTEHEKSASFA</sequence>